<feature type="region of interest" description="Disordered" evidence="1">
    <location>
        <begin position="80"/>
        <end position="114"/>
    </location>
</feature>
<sequence length="157" mass="17934">MVYKGFHKKRVARMGRPTRKRDLDVKGFSRVKTGKRTGKAADSSQLRLACQDQLVRQHHGKGNKIKRNTSYKWLTTTQGNDTNACLSPSQPPWTQQQQRRRRQQSSPVNNINNSTSWIFPMIPWTVDGYNEANIQTSREPNQPSNARGPTTAFQVPV</sequence>
<feature type="region of interest" description="Disordered" evidence="1">
    <location>
        <begin position="135"/>
        <end position="157"/>
    </location>
</feature>
<gene>
    <name evidence="2" type="ORF">Pmani_028829</name>
</gene>
<reference evidence="2" key="1">
    <citation type="submission" date="2023-11" db="EMBL/GenBank/DDBJ databases">
        <title>Genome assemblies of two species of porcelain crab, Petrolisthes cinctipes and Petrolisthes manimaculis (Anomura: Porcellanidae).</title>
        <authorList>
            <person name="Angst P."/>
        </authorList>
    </citation>
    <scope>NUCLEOTIDE SEQUENCE</scope>
    <source>
        <strain evidence="2">PB745_02</strain>
        <tissue evidence="2">Gill</tissue>
    </source>
</reference>
<keyword evidence="3" id="KW-1185">Reference proteome</keyword>
<evidence type="ECO:0000313" key="3">
    <source>
        <dbReference type="Proteomes" id="UP001292094"/>
    </source>
</evidence>
<organism evidence="2 3">
    <name type="scientific">Petrolisthes manimaculis</name>
    <dbReference type="NCBI Taxonomy" id="1843537"/>
    <lineage>
        <taxon>Eukaryota</taxon>
        <taxon>Metazoa</taxon>
        <taxon>Ecdysozoa</taxon>
        <taxon>Arthropoda</taxon>
        <taxon>Crustacea</taxon>
        <taxon>Multicrustacea</taxon>
        <taxon>Malacostraca</taxon>
        <taxon>Eumalacostraca</taxon>
        <taxon>Eucarida</taxon>
        <taxon>Decapoda</taxon>
        <taxon>Pleocyemata</taxon>
        <taxon>Anomura</taxon>
        <taxon>Galatheoidea</taxon>
        <taxon>Porcellanidae</taxon>
        <taxon>Petrolisthes</taxon>
    </lineage>
</organism>
<evidence type="ECO:0000256" key="1">
    <source>
        <dbReference type="SAM" id="MobiDB-lite"/>
    </source>
</evidence>
<dbReference type="Proteomes" id="UP001292094">
    <property type="component" value="Unassembled WGS sequence"/>
</dbReference>
<evidence type="ECO:0000313" key="2">
    <source>
        <dbReference type="EMBL" id="KAK4298858.1"/>
    </source>
</evidence>
<comment type="caution">
    <text evidence="2">The sequence shown here is derived from an EMBL/GenBank/DDBJ whole genome shotgun (WGS) entry which is preliminary data.</text>
</comment>
<proteinExistence type="predicted"/>
<protein>
    <submittedName>
        <fullName evidence="2">Uncharacterized protein</fullName>
    </submittedName>
</protein>
<dbReference type="AlphaFoldDB" id="A0AAE1NZB1"/>
<accession>A0AAE1NZB1</accession>
<dbReference type="EMBL" id="JAWZYT010003356">
    <property type="protein sequence ID" value="KAK4298858.1"/>
    <property type="molecule type" value="Genomic_DNA"/>
</dbReference>
<name>A0AAE1NZB1_9EUCA</name>